<protein>
    <submittedName>
        <fullName evidence="3">CDP-6-deoxy-delta-3,4-glucoseen reductase</fullName>
    </submittedName>
</protein>
<evidence type="ECO:0000256" key="1">
    <source>
        <dbReference type="ARBA" id="ARBA00023002"/>
    </source>
</evidence>
<dbReference type="SUPFAM" id="SSF52343">
    <property type="entry name" value="Ferredoxin reductase-like, C-terminal NADP-linked domain"/>
    <property type="match status" value="1"/>
</dbReference>
<comment type="caution">
    <text evidence="3">The sequence shown here is derived from an EMBL/GenBank/DDBJ whole genome shotgun (WGS) entry which is preliminary data.</text>
</comment>
<dbReference type="SUPFAM" id="SSF63380">
    <property type="entry name" value="Riboflavin synthase domain-like"/>
    <property type="match status" value="1"/>
</dbReference>
<evidence type="ECO:0000313" key="4">
    <source>
        <dbReference type="Proteomes" id="UP000221101"/>
    </source>
</evidence>
<dbReference type="EMBL" id="NJCX01000028">
    <property type="protein sequence ID" value="PHM70011.1"/>
    <property type="molecule type" value="Genomic_DNA"/>
</dbReference>
<dbReference type="Gene3D" id="2.40.30.10">
    <property type="entry name" value="Translation factors"/>
    <property type="match status" value="1"/>
</dbReference>
<gene>
    <name evidence="3" type="ORF">Xkoz_03277</name>
</gene>
<reference evidence="3 4" key="1">
    <citation type="journal article" date="2017" name="Nat. Microbiol.">
        <title>Natural product diversity associated with the nematode symbionts Photorhabdus and Xenorhabdus.</title>
        <authorList>
            <person name="Tobias N.J."/>
            <person name="Wolff H."/>
            <person name="Djahanschiri B."/>
            <person name="Grundmann F."/>
            <person name="Kronenwerth M."/>
            <person name="Shi Y.M."/>
            <person name="Simonyi S."/>
            <person name="Grun P."/>
            <person name="Shapiro-Ilan D."/>
            <person name="Pidot S.J."/>
            <person name="Stinear T.P."/>
            <person name="Ebersberger I."/>
            <person name="Bode H.B."/>
        </authorList>
    </citation>
    <scope>NUCLEOTIDE SEQUENCE [LARGE SCALE GENOMIC DNA]</scope>
    <source>
        <strain evidence="3 4">DSM 17907</strain>
    </source>
</reference>
<dbReference type="Proteomes" id="UP000221101">
    <property type="component" value="Unassembled WGS sequence"/>
</dbReference>
<dbReference type="PROSITE" id="PS51384">
    <property type="entry name" value="FAD_FR"/>
    <property type="match status" value="1"/>
</dbReference>
<name>A0A2D0L2V4_9GAMM</name>
<dbReference type="InterPro" id="IPR050415">
    <property type="entry name" value="MRET"/>
</dbReference>
<dbReference type="RefSeq" id="WP_099143097.1">
    <property type="nucleotide sequence ID" value="NZ_CAWNOR010000062.1"/>
</dbReference>
<evidence type="ECO:0000259" key="2">
    <source>
        <dbReference type="PROSITE" id="PS51384"/>
    </source>
</evidence>
<proteinExistence type="predicted"/>
<dbReference type="PANTHER" id="PTHR47354">
    <property type="entry name" value="NADH OXIDOREDUCTASE HCR"/>
    <property type="match status" value="1"/>
</dbReference>
<keyword evidence="4" id="KW-1185">Reference proteome</keyword>
<dbReference type="InterPro" id="IPR017938">
    <property type="entry name" value="Riboflavin_synthase-like_b-brl"/>
</dbReference>
<dbReference type="PANTHER" id="PTHR47354:SF7">
    <property type="entry name" value="NAD(P)H-FLAVIN REDUCTASE"/>
    <property type="match status" value="1"/>
</dbReference>
<keyword evidence="1" id="KW-0560">Oxidoreductase</keyword>
<dbReference type="GO" id="GO:0016491">
    <property type="term" value="F:oxidoreductase activity"/>
    <property type="evidence" value="ECO:0007669"/>
    <property type="project" value="UniProtKB-KW"/>
</dbReference>
<dbReference type="InterPro" id="IPR017927">
    <property type="entry name" value="FAD-bd_FR_type"/>
</dbReference>
<dbReference type="OrthoDB" id="9806195at2"/>
<evidence type="ECO:0000313" key="3">
    <source>
        <dbReference type="EMBL" id="PHM70011.1"/>
    </source>
</evidence>
<accession>A0A2D0L2V4</accession>
<sequence length="186" mass="21322">MFVAMIINIEPLNDYIYRIVLSFSHPFIFKAGQYIEMVLPCGKSGYFSIASLINCGRNIELHISDTKNSNSIIRKLKVGNEVKISQASGNAWLRATSDRSMLIVAFGSGFSYARSILLSEALSNSSREVYFYWIMQSKESIYELYLINSLPERFKCQVFHYRDNTKSKYDIGRVSGREHTLVNIFP</sequence>
<organism evidence="3 4">
    <name type="scientific">Xenorhabdus kozodoii</name>
    <dbReference type="NCBI Taxonomy" id="351676"/>
    <lineage>
        <taxon>Bacteria</taxon>
        <taxon>Pseudomonadati</taxon>
        <taxon>Pseudomonadota</taxon>
        <taxon>Gammaproteobacteria</taxon>
        <taxon>Enterobacterales</taxon>
        <taxon>Morganellaceae</taxon>
        <taxon>Xenorhabdus</taxon>
    </lineage>
</organism>
<feature type="domain" description="FAD-binding FR-type" evidence="2">
    <location>
        <begin position="1"/>
        <end position="94"/>
    </location>
</feature>
<dbReference type="AlphaFoldDB" id="A0A2D0L2V4"/>
<dbReference type="InterPro" id="IPR039261">
    <property type="entry name" value="FNR_nucleotide-bd"/>
</dbReference>